<dbReference type="PANTHER" id="PTHR15040">
    <property type="entry name" value="DERMATOPONTIN-RELATED"/>
    <property type="match status" value="1"/>
</dbReference>
<dbReference type="Proteomes" id="UP000076420">
    <property type="component" value="Unassembled WGS sequence"/>
</dbReference>
<organism evidence="6 7">
    <name type="scientific">Biomphalaria glabrata</name>
    <name type="common">Bloodfluke planorb</name>
    <name type="synonym">Freshwater snail</name>
    <dbReference type="NCBI Taxonomy" id="6526"/>
    <lineage>
        <taxon>Eukaryota</taxon>
        <taxon>Metazoa</taxon>
        <taxon>Spiralia</taxon>
        <taxon>Lophotrochozoa</taxon>
        <taxon>Mollusca</taxon>
        <taxon>Gastropoda</taxon>
        <taxon>Heterobranchia</taxon>
        <taxon>Euthyneura</taxon>
        <taxon>Panpulmonata</taxon>
        <taxon>Hygrophila</taxon>
        <taxon>Lymnaeoidea</taxon>
        <taxon>Planorbidae</taxon>
        <taxon>Biomphalaria</taxon>
    </lineage>
</organism>
<accession>A0A2C9JD42</accession>
<dbReference type="PANTHER" id="PTHR15040:SF1">
    <property type="entry name" value="DERMATOPONTIN-LIKE ISOFORM X1"/>
    <property type="match status" value="1"/>
</dbReference>
<evidence type="ECO:0008006" key="8">
    <source>
        <dbReference type="Google" id="ProtNLM"/>
    </source>
</evidence>
<feature type="chain" id="PRO_5012112656" description="Dermatopontin" evidence="5">
    <location>
        <begin position="21"/>
        <end position="173"/>
    </location>
</feature>
<comment type="subcellular location">
    <subcellularLocation>
        <location evidence="1">Secreted</location>
    </subcellularLocation>
</comment>
<dbReference type="KEGG" id="bgt:106054156"/>
<keyword evidence="3" id="KW-0964">Secreted</keyword>
<dbReference type="InterPro" id="IPR026645">
    <property type="entry name" value="Dermatopontin"/>
</dbReference>
<protein>
    <recommendedName>
        <fullName evidence="8">Dermatopontin</fullName>
    </recommendedName>
</protein>
<evidence type="ECO:0000256" key="3">
    <source>
        <dbReference type="ARBA" id="ARBA00022525"/>
    </source>
</evidence>
<dbReference type="GO" id="GO:0030199">
    <property type="term" value="P:collagen fibril organization"/>
    <property type="evidence" value="ECO:0007669"/>
    <property type="project" value="TreeGrafter"/>
</dbReference>
<keyword evidence="5" id="KW-0732">Signal</keyword>
<evidence type="ECO:0000313" key="7">
    <source>
        <dbReference type="Proteomes" id="UP000076420"/>
    </source>
</evidence>
<keyword evidence="4" id="KW-1015">Disulfide bond</keyword>
<dbReference type="VEuPathDB" id="VectorBase:BGLB000861"/>
<feature type="signal peptide" evidence="5">
    <location>
        <begin position="1"/>
        <end position="20"/>
    </location>
</feature>
<dbReference type="Pfam" id="PF14704">
    <property type="entry name" value="DERM"/>
    <property type="match status" value="1"/>
</dbReference>
<reference evidence="6" key="1">
    <citation type="submission" date="2020-05" db="UniProtKB">
        <authorList>
            <consortium name="EnsemblMetazoa"/>
        </authorList>
    </citation>
    <scope>IDENTIFICATION</scope>
    <source>
        <strain evidence="6">BB02</strain>
    </source>
</reference>
<gene>
    <name evidence="6" type="primary">106054156</name>
</gene>
<evidence type="ECO:0000256" key="1">
    <source>
        <dbReference type="ARBA" id="ARBA00004613"/>
    </source>
</evidence>
<dbReference type="GO" id="GO:0005615">
    <property type="term" value="C:extracellular space"/>
    <property type="evidence" value="ECO:0007669"/>
    <property type="project" value="TreeGrafter"/>
</dbReference>
<dbReference type="EnsemblMetazoa" id="BGLB000861-RB">
    <property type="protein sequence ID" value="BGLB000861-PB"/>
    <property type="gene ID" value="BGLB000861"/>
</dbReference>
<evidence type="ECO:0000313" key="6">
    <source>
        <dbReference type="EnsemblMetazoa" id="BGLB000861-PB"/>
    </source>
</evidence>
<evidence type="ECO:0000256" key="4">
    <source>
        <dbReference type="ARBA" id="ARBA00023157"/>
    </source>
</evidence>
<evidence type="ECO:0000256" key="5">
    <source>
        <dbReference type="SAM" id="SignalP"/>
    </source>
</evidence>
<comment type="similarity">
    <text evidence="2">Belongs to the dermatopontin family.</text>
</comment>
<dbReference type="VEuPathDB" id="VectorBase:BGLAX_032152"/>
<evidence type="ECO:0000256" key="2">
    <source>
        <dbReference type="ARBA" id="ARBA00008712"/>
    </source>
</evidence>
<proteinExistence type="inferred from homology"/>
<dbReference type="AlphaFoldDB" id="A0A2C9JD42"/>
<sequence length="173" mass="20247">MASVLVNLVTLVAMVMVSESGPTFPWVNEYDGQMDFKCPDKQIIMYLSSIHDDHREDRIWEMLCRTAEFGDYCVQSAYVNNFDQTFNYTCPGNKVLTGISSYHYDSYEDRRFRFTCCRASKRSLSECYTTDFVNEWDLKLTLFVPEGQAIKSIYSINDDTRSDRRFKFVLCNL</sequence>
<dbReference type="OrthoDB" id="5975249at2759"/>
<name>A0A2C9JD42_BIOGL</name>
<dbReference type="GO" id="GO:0031012">
    <property type="term" value="C:extracellular matrix"/>
    <property type="evidence" value="ECO:0007669"/>
    <property type="project" value="TreeGrafter"/>
</dbReference>